<dbReference type="SUPFAM" id="SSF53474">
    <property type="entry name" value="alpha/beta-Hydrolases"/>
    <property type="match status" value="1"/>
</dbReference>
<gene>
    <name evidence="2" type="ORF">JZ786_11100</name>
</gene>
<dbReference type="EMBL" id="CP071182">
    <property type="protein sequence ID" value="QSO49413.1"/>
    <property type="molecule type" value="Genomic_DNA"/>
</dbReference>
<reference evidence="2 3" key="1">
    <citation type="submission" date="2021-02" db="EMBL/GenBank/DDBJ databases">
        <title>Alicyclobacillus curvatus sp. nov. and Alicyclobacillus mengziensis sp. nov., two acidophilic bacteria isolated from acid mine drainage.</title>
        <authorList>
            <person name="Huang Y."/>
        </authorList>
    </citation>
    <scope>NUCLEOTIDE SEQUENCE [LARGE SCALE GENOMIC DNA]</scope>
    <source>
        <strain evidence="2 3">S30H14</strain>
    </source>
</reference>
<protein>
    <submittedName>
        <fullName evidence="2">Prolyl oligopeptidase family serine peptidase</fullName>
    </submittedName>
</protein>
<evidence type="ECO:0000313" key="2">
    <source>
        <dbReference type="EMBL" id="QSO49413.1"/>
    </source>
</evidence>
<name>A0A9X7Z9A3_9BACL</name>
<feature type="domain" description="Peptidase S9 prolyl oligopeptidase catalytic" evidence="1">
    <location>
        <begin position="103"/>
        <end position="225"/>
    </location>
</feature>
<organism evidence="2 3">
    <name type="scientific">Alicyclobacillus mengziensis</name>
    <dbReference type="NCBI Taxonomy" id="2931921"/>
    <lineage>
        <taxon>Bacteria</taxon>
        <taxon>Bacillati</taxon>
        <taxon>Bacillota</taxon>
        <taxon>Bacilli</taxon>
        <taxon>Bacillales</taxon>
        <taxon>Alicyclobacillaceae</taxon>
        <taxon>Alicyclobacillus</taxon>
    </lineage>
</organism>
<dbReference type="GO" id="GO:0008236">
    <property type="term" value="F:serine-type peptidase activity"/>
    <property type="evidence" value="ECO:0007669"/>
    <property type="project" value="InterPro"/>
</dbReference>
<dbReference type="Proteomes" id="UP000663505">
    <property type="component" value="Chromosome"/>
</dbReference>
<sequence>MDIFHIDNIPILAAEEALNSTDPLVIVIHGMSTTAETLRLGWPDDKQDGLARIYWRIPVLREGQENVLSRRNHDLFNDLFWPVVDESRRELTRLIAALGRPSVGLFGFSIGGLISLWGNSDNEQVRASVSVGGVPHLNYLLNFYPDYGWMTKEVIEKKALVDLRNHMETIALKPTLILHGLADDQAQWSWMEPFSQALVKASPSLHTVQTYPHVRHRLTGADNELEARELVSLREHATRWLREQLTGL</sequence>
<dbReference type="InterPro" id="IPR029058">
    <property type="entry name" value="AB_hydrolase_fold"/>
</dbReference>
<evidence type="ECO:0000313" key="3">
    <source>
        <dbReference type="Proteomes" id="UP000663505"/>
    </source>
</evidence>
<dbReference type="KEGG" id="afx:JZ786_11100"/>
<dbReference type="InterPro" id="IPR001375">
    <property type="entry name" value="Peptidase_S9_cat"/>
</dbReference>
<evidence type="ECO:0000259" key="1">
    <source>
        <dbReference type="Pfam" id="PF00326"/>
    </source>
</evidence>
<dbReference type="RefSeq" id="WP_206658724.1">
    <property type="nucleotide sequence ID" value="NZ_CP071182.1"/>
</dbReference>
<dbReference type="AlphaFoldDB" id="A0A9X7Z9A3"/>
<dbReference type="Pfam" id="PF00326">
    <property type="entry name" value="Peptidase_S9"/>
    <property type="match status" value="1"/>
</dbReference>
<proteinExistence type="predicted"/>
<dbReference type="GO" id="GO:0006508">
    <property type="term" value="P:proteolysis"/>
    <property type="evidence" value="ECO:0007669"/>
    <property type="project" value="InterPro"/>
</dbReference>
<accession>A0A9X7Z9A3</accession>
<dbReference type="Gene3D" id="3.40.50.1820">
    <property type="entry name" value="alpha/beta hydrolase"/>
    <property type="match status" value="1"/>
</dbReference>
<keyword evidence="3" id="KW-1185">Reference proteome</keyword>